<feature type="compositionally biased region" description="Basic and acidic residues" evidence="1">
    <location>
        <begin position="17"/>
        <end position="29"/>
    </location>
</feature>
<comment type="caution">
    <text evidence="2">The sequence shown here is derived from an EMBL/GenBank/DDBJ whole genome shotgun (WGS) entry which is preliminary data.</text>
</comment>
<gene>
    <name evidence="2" type="ORF">TNIN_210361</name>
</gene>
<evidence type="ECO:0000256" key="1">
    <source>
        <dbReference type="SAM" id="MobiDB-lite"/>
    </source>
</evidence>
<accession>A0A8X6YJ87</accession>
<dbReference type="EMBL" id="BMAV01019492">
    <property type="protein sequence ID" value="GFY72504.1"/>
    <property type="molecule type" value="Genomic_DNA"/>
</dbReference>
<evidence type="ECO:0000313" key="2">
    <source>
        <dbReference type="EMBL" id="GFY72504.1"/>
    </source>
</evidence>
<keyword evidence="3" id="KW-1185">Reference proteome</keyword>
<protein>
    <submittedName>
        <fullName evidence="2">Uncharacterized protein</fullName>
    </submittedName>
</protein>
<name>A0A8X6YJ87_9ARAC</name>
<organism evidence="2 3">
    <name type="scientific">Trichonephila inaurata madagascariensis</name>
    <dbReference type="NCBI Taxonomy" id="2747483"/>
    <lineage>
        <taxon>Eukaryota</taxon>
        <taxon>Metazoa</taxon>
        <taxon>Ecdysozoa</taxon>
        <taxon>Arthropoda</taxon>
        <taxon>Chelicerata</taxon>
        <taxon>Arachnida</taxon>
        <taxon>Araneae</taxon>
        <taxon>Araneomorphae</taxon>
        <taxon>Entelegynae</taxon>
        <taxon>Araneoidea</taxon>
        <taxon>Nephilidae</taxon>
        <taxon>Trichonephila</taxon>
        <taxon>Trichonephila inaurata</taxon>
    </lineage>
</organism>
<proteinExistence type="predicted"/>
<dbReference type="AlphaFoldDB" id="A0A8X6YJ87"/>
<dbReference type="Proteomes" id="UP000886998">
    <property type="component" value="Unassembled WGS sequence"/>
</dbReference>
<feature type="region of interest" description="Disordered" evidence="1">
    <location>
        <begin position="1"/>
        <end position="53"/>
    </location>
</feature>
<sequence length="53" mass="6029">MKSYTLAEYRKSPLKSESSKCSKPNESRGIKGKNAQLQQEDSLAPYRGLRRLV</sequence>
<evidence type="ECO:0000313" key="3">
    <source>
        <dbReference type="Proteomes" id="UP000886998"/>
    </source>
</evidence>
<feature type="non-terminal residue" evidence="2">
    <location>
        <position position="53"/>
    </location>
</feature>
<reference evidence="2" key="1">
    <citation type="submission" date="2020-08" db="EMBL/GenBank/DDBJ databases">
        <title>Multicomponent nature underlies the extraordinary mechanical properties of spider dragline silk.</title>
        <authorList>
            <person name="Kono N."/>
            <person name="Nakamura H."/>
            <person name="Mori M."/>
            <person name="Yoshida Y."/>
            <person name="Ohtoshi R."/>
            <person name="Malay A.D."/>
            <person name="Moran D.A.P."/>
            <person name="Tomita M."/>
            <person name="Numata K."/>
            <person name="Arakawa K."/>
        </authorList>
    </citation>
    <scope>NUCLEOTIDE SEQUENCE</scope>
</reference>